<proteinExistence type="inferred from homology"/>
<organism evidence="8 9">
    <name type="scientific">Pontibacter populi</name>
    <dbReference type="NCBI Taxonomy" id="890055"/>
    <lineage>
        <taxon>Bacteria</taxon>
        <taxon>Pseudomonadati</taxon>
        <taxon>Bacteroidota</taxon>
        <taxon>Cytophagia</taxon>
        <taxon>Cytophagales</taxon>
        <taxon>Hymenobacteraceae</taxon>
        <taxon>Pontibacter</taxon>
    </lineage>
</organism>
<evidence type="ECO:0000256" key="3">
    <source>
        <dbReference type="ARBA" id="ARBA00022475"/>
    </source>
</evidence>
<feature type="transmembrane region" description="Helical" evidence="7">
    <location>
        <begin position="79"/>
        <end position="100"/>
    </location>
</feature>
<sequence length="146" mass="16319">MALLRSRYKYKDFGLLILRLGIGLMFILHGWPKLTGGPEKWEQIGNTMQLLGINFAPVFWGFMAGFAEVVGGALIMLGFFYRIACALLVITMVVATLRHYTAGDGFGGYSHALEAAILFFSLLFIGPGKYSLDKAIFPNKKERRLY</sequence>
<keyword evidence="9" id="KW-1185">Reference proteome</keyword>
<keyword evidence="5 7" id="KW-1133">Transmembrane helix</keyword>
<feature type="transmembrane region" description="Helical" evidence="7">
    <location>
        <begin position="51"/>
        <end position="72"/>
    </location>
</feature>
<feature type="transmembrane region" description="Helical" evidence="7">
    <location>
        <begin position="106"/>
        <end position="125"/>
    </location>
</feature>
<keyword evidence="3" id="KW-1003">Cell membrane</keyword>
<keyword evidence="4 7" id="KW-0812">Transmembrane</keyword>
<comment type="caution">
    <text evidence="8">The sequence shown here is derived from an EMBL/GenBank/DDBJ whole genome shotgun (WGS) entry which is preliminary data.</text>
</comment>
<dbReference type="PANTHER" id="PTHR33452:SF1">
    <property type="entry name" value="INNER MEMBRANE PROTEIN YPHA-RELATED"/>
    <property type="match status" value="1"/>
</dbReference>
<comment type="subcellular location">
    <subcellularLocation>
        <location evidence="1">Cell membrane</location>
        <topology evidence="1">Multi-pass membrane protein</topology>
    </subcellularLocation>
</comment>
<evidence type="ECO:0000256" key="5">
    <source>
        <dbReference type="ARBA" id="ARBA00022989"/>
    </source>
</evidence>
<protein>
    <submittedName>
        <fullName evidence="8">DoxX family protein</fullName>
    </submittedName>
</protein>
<dbReference type="EMBL" id="JBEOKT010000004">
    <property type="protein sequence ID" value="MER2996993.1"/>
    <property type="molecule type" value="Genomic_DNA"/>
</dbReference>
<name>A0ABV1RRJ8_9BACT</name>
<evidence type="ECO:0000256" key="1">
    <source>
        <dbReference type="ARBA" id="ARBA00004651"/>
    </source>
</evidence>
<evidence type="ECO:0000256" key="2">
    <source>
        <dbReference type="ARBA" id="ARBA00006679"/>
    </source>
</evidence>
<evidence type="ECO:0000313" key="8">
    <source>
        <dbReference type="EMBL" id="MER2996993.1"/>
    </source>
</evidence>
<dbReference type="RefSeq" id="WP_350411342.1">
    <property type="nucleotide sequence ID" value="NZ_JBEOKT010000004.1"/>
</dbReference>
<keyword evidence="6 7" id="KW-0472">Membrane</keyword>
<reference evidence="8 9" key="1">
    <citation type="submission" date="2024-06" db="EMBL/GenBank/DDBJ databases">
        <title>Pontibacter populi HYL7-15.</title>
        <authorList>
            <person name="Kim M.K."/>
        </authorList>
    </citation>
    <scope>NUCLEOTIDE SEQUENCE [LARGE SCALE GENOMIC DNA]</scope>
    <source>
        <strain evidence="8 9">HYL7-15</strain>
    </source>
</reference>
<accession>A0ABV1RRJ8</accession>
<dbReference type="Proteomes" id="UP001476807">
    <property type="component" value="Unassembled WGS sequence"/>
</dbReference>
<dbReference type="Pfam" id="PF07681">
    <property type="entry name" value="DoxX"/>
    <property type="match status" value="1"/>
</dbReference>
<dbReference type="InterPro" id="IPR051907">
    <property type="entry name" value="DoxX-like_oxidoreductase"/>
</dbReference>
<evidence type="ECO:0000313" key="9">
    <source>
        <dbReference type="Proteomes" id="UP001476807"/>
    </source>
</evidence>
<evidence type="ECO:0000256" key="6">
    <source>
        <dbReference type="ARBA" id="ARBA00023136"/>
    </source>
</evidence>
<evidence type="ECO:0000256" key="7">
    <source>
        <dbReference type="SAM" id="Phobius"/>
    </source>
</evidence>
<feature type="transmembrane region" description="Helical" evidence="7">
    <location>
        <begin position="12"/>
        <end position="31"/>
    </location>
</feature>
<gene>
    <name evidence="8" type="ORF">ABS362_05510</name>
</gene>
<evidence type="ECO:0000256" key="4">
    <source>
        <dbReference type="ARBA" id="ARBA00022692"/>
    </source>
</evidence>
<dbReference type="InterPro" id="IPR032808">
    <property type="entry name" value="DoxX"/>
</dbReference>
<dbReference type="PANTHER" id="PTHR33452">
    <property type="entry name" value="OXIDOREDUCTASE CATD-RELATED"/>
    <property type="match status" value="1"/>
</dbReference>
<comment type="similarity">
    <text evidence="2">Belongs to the DoxX family.</text>
</comment>